<proteinExistence type="predicted"/>
<gene>
    <name evidence="2" type="ORF">NQZ67_04525</name>
</gene>
<evidence type="ECO:0000313" key="3">
    <source>
        <dbReference type="Proteomes" id="UP001141950"/>
    </source>
</evidence>
<evidence type="ECO:0000256" key="1">
    <source>
        <dbReference type="SAM" id="Phobius"/>
    </source>
</evidence>
<evidence type="ECO:0000313" key="2">
    <source>
        <dbReference type="EMBL" id="MCR2803142.1"/>
    </source>
</evidence>
<keyword evidence="1" id="KW-0812">Transmembrane</keyword>
<feature type="transmembrane region" description="Helical" evidence="1">
    <location>
        <begin position="6"/>
        <end position="28"/>
    </location>
</feature>
<keyword evidence="1" id="KW-1133">Transmembrane helix</keyword>
<keyword evidence="3" id="KW-1185">Reference proteome</keyword>
<accession>A0A9X2MSW9</accession>
<dbReference type="AlphaFoldDB" id="A0A9X2MSW9"/>
<keyword evidence="1" id="KW-0472">Membrane</keyword>
<reference evidence="2" key="1">
    <citation type="submission" date="2022-08" db="EMBL/GenBank/DDBJ databases">
        <title>The genomic sequence of strain Paenibacillus sp. SCIV0701.</title>
        <authorList>
            <person name="Zhao H."/>
        </authorList>
    </citation>
    <scope>NUCLEOTIDE SEQUENCE</scope>
    <source>
        <strain evidence="2">SCIV0701</strain>
    </source>
</reference>
<comment type="caution">
    <text evidence="2">The sequence shown here is derived from an EMBL/GenBank/DDBJ whole genome shotgun (WGS) entry which is preliminary data.</text>
</comment>
<dbReference type="RefSeq" id="WP_257443142.1">
    <property type="nucleotide sequence ID" value="NZ_JANIPJ010000002.1"/>
</dbReference>
<name>A0A9X2MSW9_9BACL</name>
<dbReference type="EMBL" id="JANIPJ010000002">
    <property type="protein sequence ID" value="MCR2803142.1"/>
    <property type="molecule type" value="Genomic_DNA"/>
</dbReference>
<organism evidence="2 3">
    <name type="scientific">Paenibacillus soyae</name>
    <dbReference type="NCBI Taxonomy" id="2969249"/>
    <lineage>
        <taxon>Bacteria</taxon>
        <taxon>Bacillati</taxon>
        <taxon>Bacillota</taxon>
        <taxon>Bacilli</taxon>
        <taxon>Bacillales</taxon>
        <taxon>Paenibacillaceae</taxon>
        <taxon>Paenibacillus</taxon>
    </lineage>
</organism>
<dbReference type="Proteomes" id="UP001141950">
    <property type="component" value="Unassembled WGS sequence"/>
</dbReference>
<feature type="transmembrane region" description="Helical" evidence="1">
    <location>
        <begin position="49"/>
        <end position="68"/>
    </location>
</feature>
<sequence length="74" mass="8239">MFWTAVWFVVNMLFVAALIVCLFMQRAVTIGKLQEVSAERMAVLTRRRNVLAAVSVLLFAGMCAAFVVNMKLNG</sequence>
<protein>
    <submittedName>
        <fullName evidence="2">Uncharacterized protein</fullName>
    </submittedName>
</protein>